<dbReference type="SUPFAM" id="SSF52540">
    <property type="entry name" value="P-loop containing nucleoside triphosphate hydrolases"/>
    <property type="match status" value="1"/>
</dbReference>
<gene>
    <name evidence="1" type="ORF">FSCOSCO3_A018039</name>
</gene>
<evidence type="ECO:0000313" key="1">
    <source>
        <dbReference type="EMBL" id="CAK6969606.1"/>
    </source>
</evidence>
<comment type="caution">
    <text evidence="1">The sequence shown here is derived from an EMBL/GenBank/DDBJ whole genome shotgun (WGS) entry which is preliminary data.</text>
</comment>
<reference evidence="1 2" key="1">
    <citation type="submission" date="2024-01" db="EMBL/GenBank/DDBJ databases">
        <authorList>
            <person name="Alioto T."/>
            <person name="Alioto T."/>
            <person name="Gomez Garrido J."/>
        </authorList>
    </citation>
    <scope>NUCLEOTIDE SEQUENCE [LARGE SCALE GENOMIC DNA]</scope>
</reference>
<dbReference type="Proteomes" id="UP001314229">
    <property type="component" value="Unassembled WGS sequence"/>
</dbReference>
<dbReference type="InterPro" id="IPR027417">
    <property type="entry name" value="P-loop_NTPase"/>
</dbReference>
<organism evidence="1 2">
    <name type="scientific">Scomber scombrus</name>
    <name type="common">Atlantic mackerel</name>
    <name type="synonym">Scomber vernalis</name>
    <dbReference type="NCBI Taxonomy" id="13677"/>
    <lineage>
        <taxon>Eukaryota</taxon>
        <taxon>Metazoa</taxon>
        <taxon>Chordata</taxon>
        <taxon>Craniata</taxon>
        <taxon>Vertebrata</taxon>
        <taxon>Euteleostomi</taxon>
        <taxon>Actinopterygii</taxon>
        <taxon>Neopterygii</taxon>
        <taxon>Teleostei</taxon>
        <taxon>Neoteleostei</taxon>
        <taxon>Acanthomorphata</taxon>
        <taxon>Pelagiaria</taxon>
        <taxon>Scombriformes</taxon>
        <taxon>Scombridae</taxon>
        <taxon>Scomber</taxon>
    </lineage>
</organism>
<dbReference type="Gene3D" id="3.40.50.300">
    <property type="entry name" value="P-loop containing nucleotide triphosphate hydrolases"/>
    <property type="match status" value="1"/>
</dbReference>
<name>A0AAV1PCI4_SCOSC</name>
<feature type="non-terminal residue" evidence="1">
    <location>
        <position position="1"/>
    </location>
</feature>
<dbReference type="AlphaFoldDB" id="A0AAV1PCI4"/>
<proteinExistence type="predicted"/>
<dbReference type="EMBL" id="CAWUFR010000138">
    <property type="protein sequence ID" value="CAK6969606.1"/>
    <property type="molecule type" value="Genomic_DNA"/>
</dbReference>
<sequence length="65" mass="7254">DKQSALQHVNDYEPYIEDRQLRILLYGPAGAGKSSFINSVKSVLEGRMSTLALVDNISHDSFTKE</sequence>
<accession>A0AAV1PCI4</accession>
<evidence type="ECO:0000313" key="2">
    <source>
        <dbReference type="Proteomes" id="UP001314229"/>
    </source>
</evidence>
<keyword evidence="2" id="KW-1185">Reference proteome</keyword>
<protein>
    <submittedName>
        <fullName evidence="1">Interferon-induced protein 44-like</fullName>
    </submittedName>
</protein>
<feature type="non-terminal residue" evidence="1">
    <location>
        <position position="65"/>
    </location>
</feature>